<dbReference type="SUPFAM" id="SSF88723">
    <property type="entry name" value="PIN domain-like"/>
    <property type="match status" value="1"/>
</dbReference>
<dbReference type="EMBL" id="QEFD01000043">
    <property type="protein sequence ID" value="PVU77214.1"/>
    <property type="molecule type" value="Genomic_DNA"/>
</dbReference>
<evidence type="ECO:0000313" key="2">
    <source>
        <dbReference type="EMBL" id="PVU77214.1"/>
    </source>
</evidence>
<feature type="domain" description="PIN" evidence="1">
    <location>
        <begin position="1"/>
        <end position="119"/>
    </location>
</feature>
<dbReference type="Proteomes" id="UP000245638">
    <property type="component" value="Unassembled WGS sequence"/>
</dbReference>
<accession>A0A2T9XAU0</accession>
<comment type="caution">
    <text evidence="2">The sequence shown here is derived from an EMBL/GenBank/DDBJ whole genome shotgun (WGS) entry which is preliminary data.</text>
</comment>
<protein>
    <submittedName>
        <fullName evidence="2">PIN domain nuclease</fullName>
    </submittedName>
</protein>
<gene>
    <name evidence="2" type="ORF">DDW13_01245</name>
</gene>
<name>A0A2T9XAU0_9CREN</name>
<evidence type="ECO:0000259" key="1">
    <source>
        <dbReference type="Pfam" id="PF01850"/>
    </source>
</evidence>
<dbReference type="InterPro" id="IPR029060">
    <property type="entry name" value="PIN-like_dom_sf"/>
</dbReference>
<dbReference type="AlphaFoldDB" id="A0A2T9XAU0"/>
<sequence>MLVDTNVIISLVENDSNYSKAERIMRLNNLVTGEVTLLELISFYSRKLKDEILAKASAKYAIRLANVKVVEIDANKLLKKAIELSPKLQLKTLDVIQIASAILINSAVFVTFDSDILKKKEIVMKYSGIKVTDFITS</sequence>
<dbReference type="Gene3D" id="3.40.50.1010">
    <property type="entry name" value="5'-nuclease"/>
    <property type="match status" value="1"/>
</dbReference>
<dbReference type="Pfam" id="PF01850">
    <property type="entry name" value="PIN"/>
    <property type="match status" value="1"/>
</dbReference>
<organism evidence="2 3">
    <name type="scientific">Acidianus hospitalis</name>
    <dbReference type="NCBI Taxonomy" id="563177"/>
    <lineage>
        <taxon>Archaea</taxon>
        <taxon>Thermoproteota</taxon>
        <taxon>Thermoprotei</taxon>
        <taxon>Sulfolobales</taxon>
        <taxon>Sulfolobaceae</taxon>
        <taxon>Acidianus</taxon>
    </lineage>
</organism>
<dbReference type="InterPro" id="IPR002716">
    <property type="entry name" value="PIN_dom"/>
</dbReference>
<reference evidence="2 3" key="1">
    <citation type="journal article" date="2015" name="Appl. Environ. Microbiol.">
        <title>Nanoarchaeota, Their Sulfolobales Host, and Nanoarchaeota Virus Distribution across Yellowstone National Park Hot Springs.</title>
        <authorList>
            <person name="Munson-McGee J.H."/>
            <person name="Field E.K."/>
            <person name="Bateson M."/>
            <person name="Rooney C."/>
            <person name="Stepanauskas R."/>
            <person name="Young M.J."/>
        </authorList>
    </citation>
    <scope>NUCLEOTIDE SEQUENCE [LARGE SCALE GENOMIC DNA]</scope>
    <source>
        <strain evidence="2">SCGC AC-742_N10</strain>
    </source>
</reference>
<evidence type="ECO:0000313" key="3">
    <source>
        <dbReference type="Proteomes" id="UP000245638"/>
    </source>
</evidence>
<proteinExistence type="predicted"/>